<dbReference type="EMBL" id="HBGN01032667">
    <property type="protein sequence ID" value="CAD9349757.1"/>
    <property type="molecule type" value="Transcribed_RNA"/>
</dbReference>
<feature type="region of interest" description="Disordered" evidence="1">
    <location>
        <begin position="271"/>
        <end position="302"/>
    </location>
</feature>
<feature type="compositionally biased region" description="Polar residues" evidence="1">
    <location>
        <begin position="602"/>
        <end position="620"/>
    </location>
</feature>
<feature type="compositionally biased region" description="Polar residues" evidence="1">
    <location>
        <begin position="545"/>
        <end position="556"/>
    </location>
</feature>
<feature type="region of interest" description="Disordered" evidence="1">
    <location>
        <begin position="1"/>
        <end position="80"/>
    </location>
</feature>
<dbReference type="AlphaFoldDB" id="A0A7S2ERA5"/>
<evidence type="ECO:0000256" key="1">
    <source>
        <dbReference type="SAM" id="MobiDB-lite"/>
    </source>
</evidence>
<feature type="region of interest" description="Disordered" evidence="1">
    <location>
        <begin position="657"/>
        <end position="676"/>
    </location>
</feature>
<feature type="compositionally biased region" description="Low complexity" evidence="1">
    <location>
        <begin position="958"/>
        <end position="979"/>
    </location>
</feature>
<feature type="compositionally biased region" description="Low complexity" evidence="1">
    <location>
        <begin position="373"/>
        <end position="390"/>
    </location>
</feature>
<feature type="compositionally biased region" description="Basic residues" evidence="1">
    <location>
        <begin position="980"/>
        <end position="991"/>
    </location>
</feature>
<feature type="region of interest" description="Disordered" evidence="1">
    <location>
        <begin position="544"/>
        <end position="568"/>
    </location>
</feature>
<evidence type="ECO:0000313" key="2">
    <source>
        <dbReference type="EMBL" id="CAD9349757.1"/>
    </source>
</evidence>
<feature type="region of interest" description="Disordered" evidence="1">
    <location>
        <begin position="438"/>
        <end position="511"/>
    </location>
</feature>
<protein>
    <submittedName>
        <fullName evidence="2">Uncharacterized protein</fullName>
    </submittedName>
</protein>
<gene>
    <name evidence="2" type="ORF">DBRI1063_LOCUS21113</name>
</gene>
<feature type="region of interest" description="Disordered" evidence="1">
    <location>
        <begin position="947"/>
        <end position="1001"/>
    </location>
</feature>
<organism evidence="2">
    <name type="scientific">Ditylum brightwellii</name>
    <dbReference type="NCBI Taxonomy" id="49249"/>
    <lineage>
        <taxon>Eukaryota</taxon>
        <taxon>Sar</taxon>
        <taxon>Stramenopiles</taxon>
        <taxon>Ochrophyta</taxon>
        <taxon>Bacillariophyta</taxon>
        <taxon>Mediophyceae</taxon>
        <taxon>Lithodesmiophycidae</taxon>
        <taxon>Lithodesmiales</taxon>
        <taxon>Lithodesmiaceae</taxon>
        <taxon>Ditylum</taxon>
    </lineage>
</organism>
<feature type="compositionally biased region" description="Polar residues" evidence="1">
    <location>
        <begin position="663"/>
        <end position="676"/>
    </location>
</feature>
<feature type="compositionally biased region" description="Polar residues" evidence="1">
    <location>
        <begin position="207"/>
        <end position="232"/>
    </location>
</feature>
<feature type="compositionally biased region" description="Polar residues" evidence="1">
    <location>
        <begin position="487"/>
        <end position="504"/>
    </location>
</feature>
<feature type="compositionally biased region" description="Polar residues" evidence="1">
    <location>
        <begin position="175"/>
        <end position="200"/>
    </location>
</feature>
<reference evidence="2" key="1">
    <citation type="submission" date="2021-01" db="EMBL/GenBank/DDBJ databases">
        <authorList>
            <person name="Corre E."/>
            <person name="Pelletier E."/>
            <person name="Niang G."/>
            <person name="Scheremetjew M."/>
            <person name="Finn R."/>
            <person name="Kale V."/>
            <person name="Holt S."/>
            <person name="Cochrane G."/>
            <person name="Meng A."/>
            <person name="Brown T."/>
            <person name="Cohen L."/>
        </authorList>
    </citation>
    <scope>NUCLEOTIDE SEQUENCE</scope>
    <source>
        <strain evidence="2">Pop2</strain>
    </source>
</reference>
<feature type="region of interest" description="Disordered" evidence="1">
    <location>
        <begin position="602"/>
        <end position="626"/>
    </location>
</feature>
<feature type="compositionally biased region" description="Basic residues" evidence="1">
    <location>
        <begin position="233"/>
        <end position="242"/>
    </location>
</feature>
<feature type="compositionally biased region" description="Basic and acidic residues" evidence="1">
    <location>
        <begin position="992"/>
        <end position="1001"/>
    </location>
</feature>
<name>A0A7S2ERA5_9STRA</name>
<feature type="region of interest" description="Disordered" evidence="1">
    <location>
        <begin position="344"/>
        <end position="395"/>
    </location>
</feature>
<feature type="compositionally biased region" description="Basic and acidic residues" evidence="1">
    <location>
        <begin position="69"/>
        <end position="78"/>
    </location>
</feature>
<feature type="compositionally biased region" description="Low complexity" evidence="1">
    <location>
        <begin position="58"/>
        <end position="68"/>
    </location>
</feature>
<feature type="compositionally biased region" description="Polar residues" evidence="1">
    <location>
        <begin position="363"/>
        <end position="372"/>
    </location>
</feature>
<feature type="region of interest" description="Disordered" evidence="1">
    <location>
        <begin position="175"/>
        <end position="254"/>
    </location>
</feature>
<accession>A0A7S2ERA5</accession>
<proteinExistence type="predicted"/>
<sequence length="1001" mass="108452">MPNARVGAMPQPSRPKEQQQQDASGKGRGSRHKGISMEDLKQQTALRLAKEQQHHRNGSSGNTRSGGNRFDDDVKKPEPANVLNNSQLAHFNRYNGTHQQGPLHHAYEMRDRIYSADGSCTSSLSHDNGCDTSSTGLPAPMSAPISSAAAVAAASAAVLSPMVHASSSRMNQPIRVSNQFGSNDGVSQKNKNSGKITSKLNYVGGSPSFSQRQTSSQQVQLGGQSNRPNQPKSAKKKQQRHKVPPDADHYCPPGQQQYQVYASMDLNDSSTNYPTAVFQPERQRRNKKSGHRPTTNAHGHFHPQSVMTGQGGHHGMQFGGKQSKLPHGLTVQELKEMTKARLAAEAAEKNDQNGGLGEDPYNAMQQDLSQPDVSSNHSVHSVATHASSGSEADSYRRLDNKSGQMYYPFIQNRQHSMDSTSSAPASNAQSQYHTPVSMFKSRSHHRLSDFSYSGSQHQRQIRMSPDHSSHQSYGHHSMSHQVPPPGLSNNQQGHMIPHHSNQNVHKQHQQSKEWRQQLDALETASVNSMSSALGSEYLGPESAFGTVQSNSSTSMTDDAGNMSFGRSRSYPTGCNLSNALEQPSHENTPLSTAMTSSSLFDFSAGSGSNRRRTLTMSPPLSNLHEDRPLTASSLGADDYLSIPLFDSLSNTQLRARGHHDEFTSSPNTSRGSSPAFSRFVGTNNALGCGDIFQPHNFNSMSTTTPSGDNEDKKKGLLPLSFGSSDRAISAGGVSMNGELPNSVAESVLGAPLIMEGRKALTNGRLDLQHSGREGNNENDISAVFRNGPGYLGSENSVGRGYVPGREVSLSSTSSFFSDTNIIGQSTEFGAPRSRTHTWEGASSAITPIGVYEVPDEDTDPPSNLADDINKLLNFPDERESIVLSTPFENDPHEKHSRVPSLVSRIDPELKADTTFLLPSFSSSQVMGNDGLHLPNQVHSVMPEHPILDSTLNKEGSKESSGSSESGSSSFPQQSKQSSSTKRKNRKGRRKLKGDERSGFSP</sequence>